<feature type="region of interest" description="Disordered" evidence="2">
    <location>
        <begin position="787"/>
        <end position="821"/>
    </location>
</feature>
<accession>A0ABN8CWW5</accession>
<dbReference type="EMBL" id="CAKLCB010000232">
    <property type="protein sequence ID" value="CAH0517324.1"/>
    <property type="molecule type" value="Genomic_DNA"/>
</dbReference>
<feature type="compositionally biased region" description="Basic residues" evidence="2">
    <location>
        <begin position="875"/>
        <end position="884"/>
    </location>
</feature>
<reference evidence="4 5" key="1">
    <citation type="submission" date="2021-11" db="EMBL/GenBank/DDBJ databases">
        <authorList>
            <person name="Islam A."/>
            <person name="Islam S."/>
            <person name="Flora M.S."/>
            <person name="Rahman M."/>
            <person name="Ziaur R.M."/>
            <person name="Epstein J.H."/>
            <person name="Hassan M."/>
            <person name="Klassen M."/>
            <person name="Woodard K."/>
            <person name="Webb A."/>
            <person name="Webby R.J."/>
            <person name="El Zowalaty M.E."/>
        </authorList>
    </citation>
    <scope>NUCLEOTIDE SEQUENCE [LARGE SCALE GENOMIC DNA]</scope>
    <source>
        <strain evidence="4">Pbs1</strain>
    </source>
</reference>
<sequence>MDWMNSVVMEWTTDSQVVKQVEALLLMPLSFLSEAWRQSRDVTIWSLDKVYEWLQVKSKTSDVDVPEEEFLTPLVTHQATIQTIGEKVTAQEFRALHDVKRFEKRRVTIASATNSIIDETRTLVLESIVNVKMAAVELIEARTRQLAEKYAQAFEQALKDYERTLWQAEEEDRNAIVAEMTAEGQAQVDAAAGLKRYLSVYELIIDDKLKKSSVFRDQSSFMDEVQDKRFTGHRLASSQLAEQSKLSVALSDMSVSRKQSSAESMLGGNFDDEDESQALTETANGGLVAVELGEAPAMEHSFSQMTSELELDSKEQVRVPTVSEVSLVSESSLSEKVVEDDYISGDDLRLSAKHAETDSLNAVLESTDRREAISEVEQTFVTQVLVNVGNALLEAELMQTEVSSFLAAQNISEEDAQLQQQNRVKAQLKAPVDASDMKLVEELTSFADKSFEKVEVNAPDVNVRTWLAAQAGSEGEGILEKERVATTKYMEADSKETLWYDDAEIGTQSEQLNAESVLDVNVNGVQEVLTELHYTKEESRTLRNDGAFVERELPKSPVGEANEAVRECTGCLEIEENANGAKLTNFKKVESESVIAAREFEELKQLEQIVLQKEAECIRVEEELRMIAEKERIPLLEDLLPAKGEISHEDAVPGHYRFSDVTKRAEAVMDVESEEWQLSPSDTFLLTPRPALLQISLFSLAFFGLAALTVYLYARPRKHGFFAHSLRRRKRWQRHADIEESEAEEVVLLPDDSSDEEVDTTAAVVKQSSLKGFGGLANVEVEAIEAMSSGGEEDDENEKKSSANYRSVDEPEDNEEEDLDAERSHLIVTERVQTIVHTVDHPVASSLDAIADDDDTASISPIASGQKTPDTSQHARLRRRGIRT</sequence>
<proteinExistence type="predicted"/>
<evidence type="ECO:0000256" key="3">
    <source>
        <dbReference type="SAM" id="Phobius"/>
    </source>
</evidence>
<feature type="compositionally biased region" description="Polar residues" evidence="2">
    <location>
        <begin position="865"/>
        <end position="874"/>
    </location>
</feature>
<dbReference type="Proteomes" id="UP001158986">
    <property type="component" value="Unassembled WGS sequence"/>
</dbReference>
<gene>
    <name evidence="4" type="ORF">PBS001_LOCUS3944</name>
</gene>
<keyword evidence="3" id="KW-1133">Transmembrane helix</keyword>
<name>A0ABN8CWW5_9STRA</name>
<evidence type="ECO:0000256" key="2">
    <source>
        <dbReference type="SAM" id="MobiDB-lite"/>
    </source>
</evidence>
<feature type="compositionally biased region" description="Acidic residues" evidence="2">
    <location>
        <begin position="810"/>
        <end position="820"/>
    </location>
</feature>
<evidence type="ECO:0000313" key="5">
    <source>
        <dbReference type="Proteomes" id="UP001158986"/>
    </source>
</evidence>
<keyword evidence="3" id="KW-0812">Transmembrane</keyword>
<feature type="coiled-coil region" evidence="1">
    <location>
        <begin position="144"/>
        <end position="171"/>
    </location>
</feature>
<keyword evidence="5" id="KW-1185">Reference proteome</keyword>
<feature type="transmembrane region" description="Helical" evidence="3">
    <location>
        <begin position="691"/>
        <end position="714"/>
    </location>
</feature>
<evidence type="ECO:0000256" key="1">
    <source>
        <dbReference type="SAM" id="Coils"/>
    </source>
</evidence>
<keyword evidence="1" id="KW-0175">Coiled coil</keyword>
<keyword evidence="3" id="KW-0472">Membrane</keyword>
<feature type="coiled-coil region" evidence="1">
    <location>
        <begin position="596"/>
        <end position="623"/>
    </location>
</feature>
<comment type="caution">
    <text evidence="4">The sequence shown here is derived from an EMBL/GenBank/DDBJ whole genome shotgun (WGS) entry which is preliminary data.</text>
</comment>
<feature type="region of interest" description="Disordered" evidence="2">
    <location>
        <begin position="856"/>
        <end position="884"/>
    </location>
</feature>
<protein>
    <submittedName>
        <fullName evidence="4">Uncharacterized protein</fullName>
    </submittedName>
</protein>
<organism evidence="4 5">
    <name type="scientific">Peronospora belbahrii</name>
    <dbReference type="NCBI Taxonomy" id="622444"/>
    <lineage>
        <taxon>Eukaryota</taxon>
        <taxon>Sar</taxon>
        <taxon>Stramenopiles</taxon>
        <taxon>Oomycota</taxon>
        <taxon>Peronosporomycetes</taxon>
        <taxon>Peronosporales</taxon>
        <taxon>Peronosporaceae</taxon>
        <taxon>Peronospora</taxon>
    </lineage>
</organism>
<evidence type="ECO:0000313" key="4">
    <source>
        <dbReference type="EMBL" id="CAH0517324.1"/>
    </source>
</evidence>